<dbReference type="Proteomes" id="UP001359485">
    <property type="component" value="Unassembled WGS sequence"/>
</dbReference>
<proteinExistence type="predicted"/>
<reference evidence="2 3" key="1">
    <citation type="submission" date="2023-09" db="EMBL/GenBank/DDBJ databases">
        <title>Genomes of two closely related lineages of the louse Polyplax serrata with different host specificities.</title>
        <authorList>
            <person name="Martinu J."/>
            <person name="Tarabai H."/>
            <person name="Stefka J."/>
            <person name="Hypsa V."/>
        </authorList>
    </citation>
    <scope>NUCLEOTIDE SEQUENCE [LARGE SCALE GENOMIC DNA]</scope>
    <source>
        <strain evidence="2">98ZLc_SE</strain>
    </source>
</reference>
<name>A0ABR1B436_POLSC</name>
<organism evidence="2 3">
    <name type="scientific">Polyplax serrata</name>
    <name type="common">Common mouse louse</name>
    <dbReference type="NCBI Taxonomy" id="468196"/>
    <lineage>
        <taxon>Eukaryota</taxon>
        <taxon>Metazoa</taxon>
        <taxon>Ecdysozoa</taxon>
        <taxon>Arthropoda</taxon>
        <taxon>Hexapoda</taxon>
        <taxon>Insecta</taxon>
        <taxon>Pterygota</taxon>
        <taxon>Neoptera</taxon>
        <taxon>Paraneoptera</taxon>
        <taxon>Psocodea</taxon>
        <taxon>Troctomorpha</taxon>
        <taxon>Phthiraptera</taxon>
        <taxon>Anoplura</taxon>
        <taxon>Polyplacidae</taxon>
        <taxon>Polyplax</taxon>
    </lineage>
</organism>
<feature type="compositionally biased region" description="Basic and acidic residues" evidence="1">
    <location>
        <begin position="68"/>
        <end position="91"/>
    </location>
</feature>
<sequence>MPLERRKKRGRRNRDVEAGREKDRMREIRGKVSGRALENVYFLLPANPGFCTGEKGERSEAGKFNGLRRREMRRERERERKTHTHIERESFESSQTHLGVR</sequence>
<evidence type="ECO:0000256" key="1">
    <source>
        <dbReference type="SAM" id="MobiDB-lite"/>
    </source>
</evidence>
<keyword evidence="3" id="KW-1185">Reference proteome</keyword>
<evidence type="ECO:0000313" key="2">
    <source>
        <dbReference type="EMBL" id="KAK6634286.1"/>
    </source>
</evidence>
<protein>
    <submittedName>
        <fullName evidence="2">Uncharacterized protein</fullName>
    </submittedName>
</protein>
<comment type="caution">
    <text evidence="2">The sequence shown here is derived from an EMBL/GenBank/DDBJ whole genome shotgun (WGS) entry which is preliminary data.</text>
</comment>
<feature type="compositionally biased region" description="Basic and acidic residues" evidence="1">
    <location>
        <begin position="13"/>
        <end position="23"/>
    </location>
</feature>
<evidence type="ECO:0000313" key="3">
    <source>
        <dbReference type="Proteomes" id="UP001359485"/>
    </source>
</evidence>
<gene>
    <name evidence="2" type="ORF">RUM44_004897</name>
</gene>
<feature type="compositionally biased region" description="Basic residues" evidence="1">
    <location>
        <begin position="1"/>
        <end position="12"/>
    </location>
</feature>
<feature type="compositionally biased region" description="Polar residues" evidence="1">
    <location>
        <begin position="92"/>
        <end position="101"/>
    </location>
</feature>
<dbReference type="EMBL" id="JAWJWF010000004">
    <property type="protein sequence ID" value="KAK6634286.1"/>
    <property type="molecule type" value="Genomic_DNA"/>
</dbReference>
<feature type="region of interest" description="Disordered" evidence="1">
    <location>
        <begin position="1"/>
        <end position="23"/>
    </location>
</feature>
<feature type="region of interest" description="Disordered" evidence="1">
    <location>
        <begin position="48"/>
        <end position="101"/>
    </location>
</feature>
<accession>A0ABR1B436</accession>